<proteinExistence type="predicted"/>
<accession>A0ACC2RX76</accession>
<name>A0ACC2RX76_9FUNG</name>
<protein>
    <submittedName>
        <fullName evidence="1">Uncharacterized protein</fullName>
    </submittedName>
</protein>
<keyword evidence="2" id="KW-1185">Reference proteome</keyword>
<comment type="caution">
    <text evidence="1">The sequence shown here is derived from an EMBL/GenBank/DDBJ whole genome shotgun (WGS) entry which is preliminary data.</text>
</comment>
<evidence type="ECO:0000313" key="2">
    <source>
        <dbReference type="Proteomes" id="UP001165960"/>
    </source>
</evidence>
<sequence>MLGKEKASWLDPKEEKGPEKNPKLGERLSDPGSTKILLILSGKEEKVFLTLGLYKTGRKSFLLSLFEASHQ</sequence>
<reference evidence="1" key="1">
    <citation type="submission" date="2022-04" db="EMBL/GenBank/DDBJ databases">
        <title>Genome of the entomopathogenic fungus Entomophthora muscae.</title>
        <authorList>
            <person name="Elya C."/>
            <person name="Lovett B.R."/>
            <person name="Lee E."/>
            <person name="Macias A.M."/>
            <person name="Hajek A.E."/>
            <person name="De Bivort B.L."/>
            <person name="Kasson M.T."/>
            <person name="De Fine Licht H.H."/>
            <person name="Stajich J.E."/>
        </authorList>
    </citation>
    <scope>NUCLEOTIDE SEQUENCE</scope>
    <source>
        <strain evidence="1">Berkeley</strain>
    </source>
</reference>
<evidence type="ECO:0000313" key="1">
    <source>
        <dbReference type="EMBL" id="KAJ9054714.1"/>
    </source>
</evidence>
<dbReference type="Proteomes" id="UP001165960">
    <property type="component" value="Unassembled WGS sequence"/>
</dbReference>
<gene>
    <name evidence="1" type="ORF">DSO57_1011255</name>
</gene>
<organism evidence="1 2">
    <name type="scientific">Entomophthora muscae</name>
    <dbReference type="NCBI Taxonomy" id="34485"/>
    <lineage>
        <taxon>Eukaryota</taxon>
        <taxon>Fungi</taxon>
        <taxon>Fungi incertae sedis</taxon>
        <taxon>Zoopagomycota</taxon>
        <taxon>Entomophthoromycotina</taxon>
        <taxon>Entomophthoromycetes</taxon>
        <taxon>Entomophthorales</taxon>
        <taxon>Entomophthoraceae</taxon>
        <taxon>Entomophthora</taxon>
    </lineage>
</organism>
<dbReference type="EMBL" id="QTSX02006428">
    <property type="protein sequence ID" value="KAJ9054714.1"/>
    <property type="molecule type" value="Genomic_DNA"/>
</dbReference>